<name>A0A532V641_UNCT6</name>
<proteinExistence type="predicted"/>
<accession>A0A532V641</accession>
<protein>
    <submittedName>
        <fullName evidence="1">Uncharacterized protein</fullName>
    </submittedName>
</protein>
<comment type="caution">
    <text evidence="1">The sequence shown here is derived from an EMBL/GenBank/DDBJ whole genome shotgun (WGS) entry which is preliminary data.</text>
</comment>
<dbReference type="EMBL" id="NJBO01000010">
    <property type="protein sequence ID" value="TKJ42661.1"/>
    <property type="molecule type" value="Genomic_DNA"/>
</dbReference>
<dbReference type="AlphaFoldDB" id="A0A532V641"/>
<sequence>MIKGKRTITELAVTILLLLASGSCRRPAPPVTEISTFDILLDYDEQKGTNLAQVYRHAMERFEDYDMSKDKIEERTDTVGDHIIHILGIRHESRLAIIRFLRNVLPFIQNPDEWIFLVEGCEEEDPVLPELYFFTGVAKELNISTVDPIVSLLGEEVTHRLISGAHPLLTLKDIHFAVLNSIFPDQESLHSLSEKARARYVLMIASYSSLPADSIESFLVEYDTIFLAHPLNLAAARRVYAQIRNDMIDTANVLSSEKLTGEMPKISRARHIFICVGTYHLPVFDDLSELFGIVHELHILPEEEASKK</sequence>
<dbReference type="PROSITE" id="PS51257">
    <property type="entry name" value="PROKAR_LIPOPROTEIN"/>
    <property type="match status" value="1"/>
</dbReference>
<evidence type="ECO:0000313" key="2">
    <source>
        <dbReference type="Proteomes" id="UP000317778"/>
    </source>
</evidence>
<evidence type="ECO:0000313" key="1">
    <source>
        <dbReference type="EMBL" id="TKJ42661.1"/>
    </source>
</evidence>
<gene>
    <name evidence="1" type="ORF">CEE36_07105</name>
</gene>
<organism evidence="1 2">
    <name type="scientific">candidate division TA06 bacterium B3_TA06</name>
    <dbReference type="NCBI Taxonomy" id="2012487"/>
    <lineage>
        <taxon>Bacteria</taxon>
        <taxon>Bacteria division TA06</taxon>
    </lineage>
</organism>
<dbReference type="Proteomes" id="UP000317778">
    <property type="component" value="Unassembled WGS sequence"/>
</dbReference>
<reference evidence="1 2" key="1">
    <citation type="submission" date="2017-06" db="EMBL/GenBank/DDBJ databases">
        <title>Novel microbial phyla capable of carbon fixation and sulfur reduction in deep-sea sediments.</title>
        <authorList>
            <person name="Huang J."/>
            <person name="Baker B."/>
            <person name="Wang Y."/>
        </authorList>
    </citation>
    <scope>NUCLEOTIDE SEQUENCE [LARGE SCALE GENOMIC DNA]</scope>
    <source>
        <strain evidence="1">B3_TA06</strain>
    </source>
</reference>